<feature type="domain" description="Phospholipid/glycerol acyltransferase" evidence="3">
    <location>
        <begin position="213"/>
        <end position="267"/>
    </location>
</feature>
<gene>
    <name evidence="4" type="ORF">VHUM_02005</name>
</gene>
<evidence type="ECO:0000256" key="2">
    <source>
        <dbReference type="SAM" id="Phobius"/>
    </source>
</evidence>
<dbReference type="InterPro" id="IPR052744">
    <property type="entry name" value="GPAT/DAPAT"/>
</dbReference>
<keyword evidence="2" id="KW-1133">Transmembrane helix</keyword>
<feature type="region of interest" description="Disordered" evidence="1">
    <location>
        <begin position="623"/>
        <end position="653"/>
    </location>
</feature>
<dbReference type="InterPro" id="IPR002123">
    <property type="entry name" value="Plipid/glycerol_acylTrfase"/>
</dbReference>
<reference evidence="4 5" key="1">
    <citation type="journal article" date="2019" name="PLoS Genet.">
        <title>Convergent evolution of linked mating-type loci in basidiomycete fungi.</title>
        <authorList>
            <person name="Sun S."/>
            <person name="Coelho M.A."/>
            <person name="Heitman J."/>
            <person name="Nowrousian M."/>
        </authorList>
    </citation>
    <scope>NUCLEOTIDE SEQUENCE [LARGE SCALE GENOMIC DNA]</scope>
    <source>
        <strain evidence="4 5">CBS 4282</strain>
    </source>
</reference>
<dbReference type="GO" id="GO:0004366">
    <property type="term" value="F:glycerol-3-phosphate O-acyltransferase activity"/>
    <property type="evidence" value="ECO:0007669"/>
    <property type="project" value="TreeGrafter"/>
</dbReference>
<dbReference type="PANTHER" id="PTHR31605">
    <property type="entry name" value="GLYCEROL-3-PHOSPHATE O-ACYLTRANSFERASE 1"/>
    <property type="match status" value="1"/>
</dbReference>
<organism evidence="4 5">
    <name type="scientific">Vanrija humicola</name>
    <name type="common">Yeast</name>
    <name type="synonym">Cryptococcus humicola</name>
    <dbReference type="NCBI Taxonomy" id="5417"/>
    <lineage>
        <taxon>Eukaryota</taxon>
        <taxon>Fungi</taxon>
        <taxon>Dikarya</taxon>
        <taxon>Basidiomycota</taxon>
        <taxon>Agaricomycotina</taxon>
        <taxon>Tremellomycetes</taxon>
        <taxon>Trichosporonales</taxon>
        <taxon>Trichosporonaceae</taxon>
        <taxon>Vanrija</taxon>
    </lineage>
</organism>
<evidence type="ECO:0000259" key="3">
    <source>
        <dbReference type="Pfam" id="PF01553"/>
    </source>
</evidence>
<keyword evidence="2" id="KW-0472">Membrane</keyword>
<feature type="transmembrane region" description="Helical" evidence="2">
    <location>
        <begin position="504"/>
        <end position="521"/>
    </location>
</feature>
<dbReference type="AlphaFoldDB" id="A0A7D8V2A2"/>
<dbReference type="EMBL" id="QKWK01000004">
    <property type="protein sequence ID" value="TXT11254.1"/>
    <property type="molecule type" value="Genomic_DNA"/>
</dbReference>
<name>A0A7D8V2A2_VANHU</name>
<accession>A0A7D8V2A2</accession>
<dbReference type="Pfam" id="PF01553">
    <property type="entry name" value="Acyltransferase"/>
    <property type="match status" value="1"/>
</dbReference>
<sequence length="739" mass="81546">MAAAPTASDSPPPDDFLIVFWRLVVLNIFFREIRPRGAWNIPKTGPVIFIAAPHANQFLDPLLLFTEVRKESGRRVSMLTAAKVRVPRRGVCVAVTPTPVPVSRAADYAKTGAGTVRLSEDSPHILLGTGTKFTSQVKPRSSIVLPKNIGYATCAIEEVISDTEIRIKGEFTVPSKDGNSNIKATNRVREGQGEGVGYKILPHIDQDKTFGAVFQALNKGGCIGIFPEGGSHDRTDFLPLKAGFSIMALGAMAAHPGLDVKIVPVGLSYFNAHKFRSRAVVEFGTPITVDPELVEMYKQGGAKKREACGKLLEQAHDGLRAVTLRAPDFETLQVIQAARRLYRVPGQHLSLGQTVQLSKYFMEGYLHYQHEPGIIELRERVLKYNRLLRDMGIADHQVERASNRSIQSLLLLLYRTGLLLWWGLLSLPGVILHAPVFILAKVISHKKAKEALAASSVKIQGRDVLATWKVLVSLAVVPALYMVYTITATVVAYKYDLFPTWRQWLPVVMFCLLPSLGYAALKFGEAGMDVFKSLRPLFLSLWPGNQREVRKLKEMREELINDISEKVAEFGPKLYENFDKTRMLPNASTQKSSKNVESSVLSHPILWLDERIFGWNRRGSAIESWEQSPGGRSEPPTAPGSPHDSDVEDEDPDVDYDDILAVVETKRRNGGPASPRKRAGRSYSDLTQARLQPTTPSSPLAQNPLSLAGIEAEEAEGEGGLRLRSKKTNGNALGLDVAK</sequence>
<proteinExistence type="predicted"/>
<dbReference type="PANTHER" id="PTHR31605:SF0">
    <property type="entry name" value="GLYCEROL-3-PHOSPHATE O-ACYLTRANSFERASE 1"/>
    <property type="match status" value="1"/>
</dbReference>
<dbReference type="GO" id="GO:0016287">
    <property type="term" value="F:glycerone-phosphate O-acyltransferase activity"/>
    <property type="evidence" value="ECO:0007669"/>
    <property type="project" value="TreeGrafter"/>
</dbReference>
<dbReference type="GO" id="GO:0008654">
    <property type="term" value="P:phospholipid biosynthetic process"/>
    <property type="evidence" value="ECO:0007669"/>
    <property type="project" value="TreeGrafter"/>
</dbReference>
<comment type="caution">
    <text evidence="4">The sequence shown here is derived from an EMBL/GenBank/DDBJ whole genome shotgun (WGS) entry which is preliminary data.</text>
</comment>
<keyword evidence="2" id="KW-0812">Transmembrane</keyword>
<feature type="transmembrane region" description="Helical" evidence="2">
    <location>
        <begin position="464"/>
        <end position="484"/>
    </location>
</feature>
<feature type="region of interest" description="Disordered" evidence="1">
    <location>
        <begin position="665"/>
        <end position="739"/>
    </location>
</feature>
<evidence type="ECO:0000256" key="1">
    <source>
        <dbReference type="SAM" id="MobiDB-lite"/>
    </source>
</evidence>
<dbReference type="OrthoDB" id="2427554at2759"/>
<protein>
    <recommendedName>
        <fullName evidence="3">Phospholipid/glycerol acyltransferase domain-containing protein</fullName>
    </recommendedName>
</protein>
<dbReference type="SUPFAM" id="SSF69593">
    <property type="entry name" value="Glycerol-3-phosphate (1)-acyltransferase"/>
    <property type="match status" value="1"/>
</dbReference>
<dbReference type="Proteomes" id="UP000473826">
    <property type="component" value="Unassembled WGS sequence"/>
</dbReference>
<evidence type="ECO:0000313" key="4">
    <source>
        <dbReference type="EMBL" id="TXT11254.1"/>
    </source>
</evidence>
<feature type="compositionally biased region" description="Polar residues" evidence="1">
    <location>
        <begin position="684"/>
        <end position="705"/>
    </location>
</feature>
<feature type="transmembrane region" description="Helical" evidence="2">
    <location>
        <begin position="419"/>
        <end position="443"/>
    </location>
</feature>
<evidence type="ECO:0000313" key="5">
    <source>
        <dbReference type="Proteomes" id="UP000473826"/>
    </source>
</evidence>
<keyword evidence="5" id="KW-1185">Reference proteome</keyword>